<dbReference type="SMART" id="SM00382">
    <property type="entry name" value="AAA"/>
    <property type="match status" value="2"/>
</dbReference>
<evidence type="ECO:0000256" key="4">
    <source>
        <dbReference type="SAM" id="Coils"/>
    </source>
</evidence>
<dbReference type="RefSeq" id="WP_000783201.1">
    <property type="nucleotide sequence ID" value="NZ_CP053656.2"/>
</dbReference>
<dbReference type="Proteomes" id="UP001163707">
    <property type="component" value="Chromosome"/>
</dbReference>
<dbReference type="SUPFAM" id="SSF52540">
    <property type="entry name" value="P-loop containing nucleoside triphosphate hydrolases"/>
    <property type="match status" value="2"/>
</dbReference>
<keyword evidence="4" id="KW-0175">Coiled coil</keyword>
<keyword evidence="1" id="KW-0677">Repeat</keyword>
<accession>A0A068ND19</accession>
<proteinExistence type="predicted"/>
<dbReference type="Pfam" id="PF16326">
    <property type="entry name" value="ABC_tran_CTD"/>
    <property type="match status" value="1"/>
</dbReference>
<dbReference type="Gene3D" id="3.40.50.300">
    <property type="entry name" value="P-loop containing nucleotide triphosphate hydrolases"/>
    <property type="match status" value="2"/>
</dbReference>
<dbReference type="PANTHER" id="PTHR42855">
    <property type="entry name" value="ABC TRANSPORTER ATP-BINDING SUBUNIT"/>
    <property type="match status" value="1"/>
</dbReference>
<dbReference type="GO" id="GO:0016887">
    <property type="term" value="F:ATP hydrolysis activity"/>
    <property type="evidence" value="ECO:0007669"/>
    <property type="project" value="InterPro"/>
</dbReference>
<protein>
    <submittedName>
        <fullName evidence="7">ABC-F family ATP-binding cassette domain-containing protein</fullName>
    </submittedName>
    <submittedName>
        <fullName evidence="6">Multidrug ABC transporter ATP-binding protein</fullName>
    </submittedName>
</protein>
<dbReference type="PATRIC" id="fig|1396.420.peg.2319"/>
<feature type="coiled-coil region" evidence="4">
    <location>
        <begin position="529"/>
        <end position="619"/>
    </location>
</feature>
<evidence type="ECO:0000313" key="8">
    <source>
        <dbReference type="Proteomes" id="UP000075591"/>
    </source>
</evidence>
<dbReference type="EMBL" id="LOMT01000103">
    <property type="protein sequence ID" value="KXX94961.1"/>
    <property type="molecule type" value="Genomic_DNA"/>
</dbReference>
<dbReference type="InterPro" id="IPR051309">
    <property type="entry name" value="ABCF_ATPase"/>
</dbReference>
<dbReference type="FunFam" id="3.40.50.300:FF:000011">
    <property type="entry name" value="Putative ABC transporter ATP-binding component"/>
    <property type="match status" value="1"/>
</dbReference>
<dbReference type="Proteomes" id="UP000075591">
    <property type="component" value="Unassembled WGS sequence"/>
</dbReference>
<dbReference type="EMBL" id="CP109872">
    <property type="protein sequence ID" value="UYW68092.1"/>
    <property type="molecule type" value="Genomic_DNA"/>
</dbReference>
<feature type="domain" description="ABC transporter" evidence="5">
    <location>
        <begin position="4"/>
        <end position="255"/>
    </location>
</feature>
<dbReference type="AlphaFoldDB" id="A0A068ND19"/>
<sequence>MKMLTVENLSKSYGEKPLFDGLSFSIAEGQRAGIIGVNGTGKSTLLKIIAGAEIPDTGDMTHSRGYTISYLSQQPEFDEQLTVLEQVFHGDTPLIRLLRDYEKALLHIEKDPSNEKVQEQLFAVQQRMDAMSAWEANANAKSLLTKLGITDFTATVGNLSGGQKKRIAMAQCFIETPDLLILDEPTNHLDHETVEWLEEYLARYTGAVLLVTHDRYFLDRVTNRIFELDNGKLYSYEGNYSTFLEAKALREEQELAQESKRQNLYRRELAWIRRGAKARSTKQKARIQRFDELKGQEGPAAKQSVDIALSGSRLGKKVLELKDVTKKFGNKTVLNNFNHIVKPGDRIGIIGANGSGKSSLLNMLAGKISPDSGEIEVGQTVKIAYYTQENEEMNLNQRMIEYIKEIAEVIHTTDGKVIGASQMLERFLFPPHSHGTPLGKLSGGERRRLYLLRILMGEPNVLLLDEPTNDLDTQTLTVLEDYLEDFPGVVLTVSHDRYFLDKVVDELFIFTGEGEVREFLGSYTDYLEMEKTRELIEKAEVQKEKKVVEEAPKQQRKRKLSYNEQREWETIEDTIAELEEKLESIGEQLANVGSDFTKAQELSEAQQKTEEELEKTMERWSELSDIVEGLK</sequence>
<evidence type="ECO:0000259" key="5">
    <source>
        <dbReference type="PROSITE" id="PS50893"/>
    </source>
</evidence>
<dbReference type="PANTHER" id="PTHR42855:SF1">
    <property type="entry name" value="ABC TRANSPORTER DOMAIN-CONTAINING PROTEIN"/>
    <property type="match status" value="1"/>
</dbReference>
<dbReference type="KEGG" id="bcef:BcrFT9_01747"/>
<dbReference type="InterPro" id="IPR032781">
    <property type="entry name" value="ABC_tran_Xtn"/>
</dbReference>
<evidence type="ECO:0000313" key="6">
    <source>
        <dbReference type="EMBL" id="KXX94961.1"/>
    </source>
</evidence>
<dbReference type="InterPro" id="IPR037118">
    <property type="entry name" value="Val-tRNA_synth_C_sf"/>
</dbReference>
<evidence type="ECO:0000256" key="1">
    <source>
        <dbReference type="ARBA" id="ARBA00022737"/>
    </source>
</evidence>
<reference evidence="7" key="2">
    <citation type="submission" date="2023-02" db="EMBL/GenBank/DDBJ databases">
        <title>Complete Genome Sequence of Bacillus cereus sensu lato isolate BC38B from pepper closely related to the Bacillus anthracis clade.</title>
        <authorList>
            <person name="Abdelli M."/>
            <person name="Cerar Kisek T."/>
            <person name="Falaise C."/>
            <person name="Cumont A."/>
            <person name="Giraud M."/>
            <person name="Chatoux J."/>
            <person name="Rogee S."/>
            <person name="Dadvisard M."/>
            <person name="Larigauderie G."/>
            <person name="Raynaud F."/>
            <person name="Godic Torkar K."/>
            <person name="Ramisse V."/>
        </authorList>
    </citation>
    <scope>NUCLEOTIDE SEQUENCE</scope>
    <source>
        <strain evidence="7">BC38B</strain>
    </source>
</reference>
<reference evidence="6 8" key="1">
    <citation type="submission" date="2015-12" db="EMBL/GenBank/DDBJ databases">
        <title>Bacillus cereus Group isolate.</title>
        <authorList>
            <person name="Kovac J."/>
        </authorList>
    </citation>
    <scope>NUCLEOTIDE SEQUENCE [LARGE SCALE GENOMIC DNA]</scope>
    <source>
        <strain evidence="6 8">FSL W8-0275</strain>
    </source>
</reference>
<dbReference type="FunFam" id="1.10.287.380:FF:000005">
    <property type="entry name" value="ABC transporter ATP-binding protein uup"/>
    <property type="match status" value="1"/>
</dbReference>
<evidence type="ECO:0000256" key="2">
    <source>
        <dbReference type="ARBA" id="ARBA00022741"/>
    </source>
</evidence>
<dbReference type="InterPro" id="IPR027417">
    <property type="entry name" value="P-loop_NTPase"/>
</dbReference>
<dbReference type="GO" id="GO:0005524">
    <property type="term" value="F:ATP binding"/>
    <property type="evidence" value="ECO:0007669"/>
    <property type="project" value="UniProtKB-KW"/>
</dbReference>
<dbReference type="InterPro" id="IPR032524">
    <property type="entry name" value="ABC_tran_C"/>
</dbReference>
<dbReference type="PROSITE" id="PS00211">
    <property type="entry name" value="ABC_TRANSPORTER_1"/>
    <property type="match status" value="1"/>
</dbReference>
<dbReference type="PROSITE" id="PS50893">
    <property type="entry name" value="ABC_TRANSPORTER_2"/>
    <property type="match status" value="2"/>
</dbReference>
<dbReference type="GO" id="GO:0003677">
    <property type="term" value="F:DNA binding"/>
    <property type="evidence" value="ECO:0007669"/>
    <property type="project" value="InterPro"/>
</dbReference>
<evidence type="ECO:0000256" key="3">
    <source>
        <dbReference type="ARBA" id="ARBA00022840"/>
    </source>
</evidence>
<dbReference type="InterPro" id="IPR003439">
    <property type="entry name" value="ABC_transporter-like_ATP-bd"/>
</dbReference>
<evidence type="ECO:0000313" key="7">
    <source>
        <dbReference type="EMBL" id="UYW68092.1"/>
    </source>
</evidence>
<dbReference type="Pfam" id="PF00005">
    <property type="entry name" value="ABC_tran"/>
    <property type="match status" value="2"/>
</dbReference>
<name>A0A068ND19_BACCE</name>
<feature type="domain" description="ABC transporter" evidence="5">
    <location>
        <begin position="319"/>
        <end position="538"/>
    </location>
</feature>
<organism evidence="6 8">
    <name type="scientific">Bacillus cereus</name>
    <dbReference type="NCBI Taxonomy" id="1396"/>
    <lineage>
        <taxon>Bacteria</taxon>
        <taxon>Bacillati</taxon>
        <taxon>Bacillota</taxon>
        <taxon>Bacilli</taxon>
        <taxon>Bacillales</taxon>
        <taxon>Bacillaceae</taxon>
        <taxon>Bacillus</taxon>
        <taxon>Bacillus cereus group</taxon>
    </lineage>
</organism>
<gene>
    <name evidence="6" type="ORF">AT274_20375</name>
    <name evidence="7" type="ORF">OK229_20345</name>
</gene>
<dbReference type="CDD" id="cd03221">
    <property type="entry name" value="ABCF_EF-3"/>
    <property type="match status" value="2"/>
</dbReference>
<keyword evidence="2" id="KW-0547">Nucleotide-binding</keyword>
<dbReference type="InterPro" id="IPR003593">
    <property type="entry name" value="AAA+_ATPase"/>
</dbReference>
<dbReference type="InterPro" id="IPR017871">
    <property type="entry name" value="ABC_transporter-like_CS"/>
</dbReference>
<keyword evidence="3 6" id="KW-0067">ATP-binding</keyword>
<dbReference type="Gene3D" id="1.10.287.380">
    <property type="entry name" value="Valyl-tRNA synthetase, C-terminal domain"/>
    <property type="match status" value="1"/>
</dbReference>
<dbReference type="FunFam" id="3.40.50.300:FF:000309">
    <property type="entry name" value="ABC transporter ATP-binding protein"/>
    <property type="match status" value="1"/>
</dbReference>
<dbReference type="Pfam" id="PF12848">
    <property type="entry name" value="ABC_tran_Xtn"/>
    <property type="match status" value="1"/>
</dbReference>